<evidence type="ECO:0000313" key="8">
    <source>
        <dbReference type="Proteomes" id="UP001194746"/>
    </source>
</evidence>
<evidence type="ECO:0000256" key="4">
    <source>
        <dbReference type="ARBA" id="ARBA00023163"/>
    </source>
</evidence>
<keyword evidence="8" id="KW-1185">Reference proteome</keyword>
<comment type="caution">
    <text evidence="7">The sequence shown here is derived from an EMBL/GenBank/DDBJ whole genome shotgun (WGS) entry which is preliminary data.</text>
</comment>
<dbReference type="InterPro" id="IPR021858">
    <property type="entry name" value="Fun_TF"/>
</dbReference>
<dbReference type="PROSITE" id="PS00463">
    <property type="entry name" value="ZN2_CY6_FUNGAL_1"/>
    <property type="match status" value="1"/>
</dbReference>
<sequence>MPTNPRSTPHSKTGCLTCRRRKKKCDERHPTCTACHRNALDCVWPTAETAARPRRPRRRQIVVAGSRLPAELSAMMTVFALPSPGLVRRLLHHFTQHGPMWLTSRSRNSRTAILFDLFPEAMESPLVLNCVLMTAAEDLLKYDSSMELQAAAIDYYGEAIAGLRGALASEPDGDDLTSDQTLLAVALFCLHEAQNYSDSNRLIPHLNGAAILLRRRLHTIPPNLSLRKFLFEMFCYFFSIAAFTHGPSLAFTDSSHIFDFPGLDEYLHTGTIMGTSQTAFPIIFRLSRYLSESSTETSIRAAPNLHFDLIRTAQDLQDLRPSFQISPDMTTESINDGVTFELYRLAYLIYLNQVIGPGILTDVPLLPEMVTSFIRYLAQLPAESPSDGFLCWPLVVVGLHALDRTHQMAVAQKLKAIHHRFRSEIFSRNLAFLRRWWREGQSLGQVPLGSEYPVVLV</sequence>
<dbReference type="SMART" id="SM00066">
    <property type="entry name" value="GAL4"/>
    <property type="match status" value="1"/>
</dbReference>
<dbReference type="PROSITE" id="PS50048">
    <property type="entry name" value="ZN2_CY6_FUNGAL_2"/>
    <property type="match status" value="1"/>
</dbReference>
<reference evidence="7" key="2">
    <citation type="submission" date="2020-02" db="EMBL/GenBank/DDBJ databases">
        <authorList>
            <person name="Gilchrist C.L.M."/>
            <person name="Chooi Y.-H."/>
        </authorList>
    </citation>
    <scope>NUCLEOTIDE SEQUENCE</scope>
    <source>
        <strain evidence="7">MST-FP2251</strain>
    </source>
</reference>
<keyword evidence="4" id="KW-0804">Transcription</keyword>
<dbReference type="PANTHER" id="PTHR37534:SF16">
    <property type="entry name" value="ZN(II)2CYS6 TRANSCRIPTION FACTOR (EUROFUNG)-RELATED"/>
    <property type="match status" value="1"/>
</dbReference>
<dbReference type="GO" id="GO:0000981">
    <property type="term" value="F:DNA-binding transcription factor activity, RNA polymerase II-specific"/>
    <property type="evidence" value="ECO:0007669"/>
    <property type="project" value="InterPro"/>
</dbReference>
<dbReference type="SUPFAM" id="SSF57701">
    <property type="entry name" value="Zn2/Cys6 DNA-binding domain"/>
    <property type="match status" value="1"/>
</dbReference>
<dbReference type="GO" id="GO:0005634">
    <property type="term" value="C:nucleus"/>
    <property type="evidence" value="ECO:0007669"/>
    <property type="project" value="UniProtKB-SubCell"/>
</dbReference>
<keyword evidence="3" id="KW-0238">DNA-binding</keyword>
<dbReference type="CDD" id="cd00067">
    <property type="entry name" value="GAL4"/>
    <property type="match status" value="1"/>
</dbReference>
<feature type="domain" description="Zn(2)-C6 fungal-type" evidence="6">
    <location>
        <begin position="14"/>
        <end position="44"/>
    </location>
</feature>
<dbReference type="Pfam" id="PF11951">
    <property type="entry name" value="Fungal_trans_2"/>
    <property type="match status" value="1"/>
</dbReference>
<dbReference type="PANTHER" id="PTHR37534">
    <property type="entry name" value="TRANSCRIPTIONAL ACTIVATOR PROTEIN UGA3"/>
    <property type="match status" value="1"/>
</dbReference>
<dbReference type="GO" id="GO:0008270">
    <property type="term" value="F:zinc ion binding"/>
    <property type="evidence" value="ECO:0007669"/>
    <property type="project" value="InterPro"/>
</dbReference>
<evidence type="ECO:0000256" key="1">
    <source>
        <dbReference type="ARBA" id="ARBA00004123"/>
    </source>
</evidence>
<keyword evidence="5" id="KW-0539">Nucleus</keyword>
<dbReference type="EMBL" id="VCAU01000118">
    <property type="protein sequence ID" value="KAF9884580.1"/>
    <property type="molecule type" value="Genomic_DNA"/>
</dbReference>
<protein>
    <recommendedName>
        <fullName evidence="6">Zn(2)-C6 fungal-type domain-containing protein</fullName>
    </recommendedName>
</protein>
<dbReference type="InterPro" id="IPR001138">
    <property type="entry name" value="Zn2Cys6_DnaBD"/>
</dbReference>
<reference evidence="7" key="1">
    <citation type="journal article" date="2019" name="Beilstein J. Org. Chem.">
        <title>Nanangenines: drimane sesquiterpenoids as the dominant metabolite cohort of a novel Australian fungus, Aspergillus nanangensis.</title>
        <authorList>
            <person name="Lacey H.J."/>
            <person name="Gilchrist C.L.M."/>
            <person name="Crombie A."/>
            <person name="Kalaitzis J.A."/>
            <person name="Vuong D."/>
            <person name="Rutledge P.J."/>
            <person name="Turner P."/>
            <person name="Pitt J.I."/>
            <person name="Lacey E."/>
            <person name="Chooi Y.H."/>
            <person name="Piggott A.M."/>
        </authorList>
    </citation>
    <scope>NUCLEOTIDE SEQUENCE</scope>
    <source>
        <strain evidence="7">MST-FP2251</strain>
    </source>
</reference>
<gene>
    <name evidence="7" type="ORF">FE257_001464</name>
</gene>
<proteinExistence type="predicted"/>
<evidence type="ECO:0000256" key="5">
    <source>
        <dbReference type="ARBA" id="ARBA00023242"/>
    </source>
</evidence>
<accession>A0AAD4CDP1</accession>
<dbReference type="Pfam" id="PF00172">
    <property type="entry name" value="Zn_clus"/>
    <property type="match status" value="1"/>
</dbReference>
<dbReference type="Gene3D" id="4.10.240.10">
    <property type="entry name" value="Zn(2)-C6 fungal-type DNA-binding domain"/>
    <property type="match status" value="1"/>
</dbReference>
<dbReference type="GO" id="GO:0000976">
    <property type="term" value="F:transcription cis-regulatory region binding"/>
    <property type="evidence" value="ECO:0007669"/>
    <property type="project" value="TreeGrafter"/>
</dbReference>
<organism evidence="7 8">
    <name type="scientific">Aspergillus nanangensis</name>
    <dbReference type="NCBI Taxonomy" id="2582783"/>
    <lineage>
        <taxon>Eukaryota</taxon>
        <taxon>Fungi</taxon>
        <taxon>Dikarya</taxon>
        <taxon>Ascomycota</taxon>
        <taxon>Pezizomycotina</taxon>
        <taxon>Eurotiomycetes</taxon>
        <taxon>Eurotiomycetidae</taxon>
        <taxon>Eurotiales</taxon>
        <taxon>Aspergillaceae</taxon>
        <taxon>Aspergillus</taxon>
        <taxon>Aspergillus subgen. Circumdati</taxon>
    </lineage>
</organism>
<dbReference type="AlphaFoldDB" id="A0AAD4CDP1"/>
<evidence type="ECO:0000259" key="6">
    <source>
        <dbReference type="PROSITE" id="PS50048"/>
    </source>
</evidence>
<dbReference type="GO" id="GO:0045944">
    <property type="term" value="P:positive regulation of transcription by RNA polymerase II"/>
    <property type="evidence" value="ECO:0007669"/>
    <property type="project" value="TreeGrafter"/>
</dbReference>
<evidence type="ECO:0000256" key="3">
    <source>
        <dbReference type="ARBA" id="ARBA00023125"/>
    </source>
</evidence>
<evidence type="ECO:0000313" key="7">
    <source>
        <dbReference type="EMBL" id="KAF9884580.1"/>
    </source>
</evidence>
<dbReference type="InterPro" id="IPR036864">
    <property type="entry name" value="Zn2-C6_fun-type_DNA-bd_sf"/>
</dbReference>
<comment type="subcellular location">
    <subcellularLocation>
        <location evidence="1">Nucleus</location>
    </subcellularLocation>
</comment>
<dbReference type="Proteomes" id="UP001194746">
    <property type="component" value="Unassembled WGS sequence"/>
</dbReference>
<evidence type="ECO:0000256" key="2">
    <source>
        <dbReference type="ARBA" id="ARBA00023015"/>
    </source>
</evidence>
<keyword evidence="2" id="KW-0805">Transcription regulation</keyword>
<name>A0AAD4CDP1_ASPNN</name>